<feature type="non-terminal residue" evidence="2">
    <location>
        <position position="86"/>
    </location>
</feature>
<dbReference type="AlphaFoldDB" id="A0A699WP29"/>
<keyword evidence="1" id="KW-0732">Signal</keyword>
<feature type="chain" id="PRO_5025687371" evidence="1">
    <location>
        <begin position="22"/>
        <end position="86"/>
    </location>
</feature>
<evidence type="ECO:0000313" key="2">
    <source>
        <dbReference type="EMBL" id="GFD48923.1"/>
    </source>
</evidence>
<dbReference type="EMBL" id="BKCJ011732567">
    <property type="protein sequence ID" value="GFD48923.1"/>
    <property type="molecule type" value="Genomic_DNA"/>
</dbReference>
<proteinExistence type="predicted"/>
<gene>
    <name evidence="2" type="ORF">Tci_920892</name>
</gene>
<feature type="signal peptide" evidence="1">
    <location>
        <begin position="1"/>
        <end position="21"/>
    </location>
</feature>
<organism evidence="2">
    <name type="scientific">Tanacetum cinerariifolium</name>
    <name type="common">Dalmatian daisy</name>
    <name type="synonym">Chrysanthemum cinerariifolium</name>
    <dbReference type="NCBI Taxonomy" id="118510"/>
    <lineage>
        <taxon>Eukaryota</taxon>
        <taxon>Viridiplantae</taxon>
        <taxon>Streptophyta</taxon>
        <taxon>Embryophyta</taxon>
        <taxon>Tracheophyta</taxon>
        <taxon>Spermatophyta</taxon>
        <taxon>Magnoliopsida</taxon>
        <taxon>eudicotyledons</taxon>
        <taxon>Gunneridae</taxon>
        <taxon>Pentapetalae</taxon>
        <taxon>asterids</taxon>
        <taxon>campanulids</taxon>
        <taxon>Asterales</taxon>
        <taxon>Asteraceae</taxon>
        <taxon>Asteroideae</taxon>
        <taxon>Anthemideae</taxon>
        <taxon>Anthemidinae</taxon>
        <taxon>Tanacetum</taxon>
    </lineage>
</organism>
<reference evidence="2" key="1">
    <citation type="journal article" date="2019" name="Sci. Rep.">
        <title>Draft genome of Tanacetum cinerariifolium, the natural source of mosquito coil.</title>
        <authorList>
            <person name="Yamashiro T."/>
            <person name="Shiraishi A."/>
            <person name="Satake H."/>
            <person name="Nakayama K."/>
        </authorList>
    </citation>
    <scope>NUCLEOTIDE SEQUENCE</scope>
</reference>
<comment type="caution">
    <text evidence="2">The sequence shown here is derived from an EMBL/GenBank/DDBJ whole genome shotgun (WGS) entry which is preliminary data.</text>
</comment>
<name>A0A699WP29_TANCI</name>
<sequence length="86" mass="9532">MRSCLLFLCLYLSSLASYSQAVFGTEIISKSALSKGTVDTPKSYQGIYHFGESEAESDFALIVNEGIVTAQICSGEWTKNPERWKK</sequence>
<protein>
    <submittedName>
        <fullName evidence="2">Uncharacterized protein</fullName>
    </submittedName>
</protein>
<accession>A0A699WP29</accession>
<evidence type="ECO:0000256" key="1">
    <source>
        <dbReference type="SAM" id="SignalP"/>
    </source>
</evidence>